<sequence>MEARDTCGQSPDTFADRSSRGLLTTPALSPLTFTTGEKMVLRLVGKHKLNQVARRVFGVPFLSYFVRIAV</sequence>
<dbReference type="AlphaFoldDB" id="A0A1V4KEF9"/>
<keyword evidence="3" id="KW-1185">Reference proteome</keyword>
<evidence type="ECO:0000313" key="2">
    <source>
        <dbReference type="EMBL" id="OPJ82859.1"/>
    </source>
</evidence>
<accession>A0A1V4KEF9</accession>
<feature type="region of interest" description="Disordered" evidence="1">
    <location>
        <begin position="1"/>
        <end position="20"/>
    </location>
</feature>
<dbReference type="Proteomes" id="UP000190648">
    <property type="component" value="Unassembled WGS sequence"/>
</dbReference>
<comment type="caution">
    <text evidence="2">The sequence shown here is derived from an EMBL/GenBank/DDBJ whole genome shotgun (WGS) entry which is preliminary data.</text>
</comment>
<reference evidence="2 3" key="1">
    <citation type="submission" date="2016-02" db="EMBL/GenBank/DDBJ databases">
        <title>Band-tailed pigeon sequencing and assembly.</title>
        <authorList>
            <person name="Soares A.E."/>
            <person name="Novak B.J."/>
            <person name="Rice E.S."/>
            <person name="O'Connell B."/>
            <person name="Chang D."/>
            <person name="Weber S."/>
            <person name="Shapiro B."/>
        </authorList>
    </citation>
    <scope>NUCLEOTIDE SEQUENCE [LARGE SCALE GENOMIC DNA]</scope>
    <source>
        <strain evidence="2">BTP2013</strain>
        <tissue evidence="2">Blood</tissue>
    </source>
</reference>
<organism evidence="2 3">
    <name type="scientific">Patagioenas fasciata monilis</name>
    <dbReference type="NCBI Taxonomy" id="372326"/>
    <lineage>
        <taxon>Eukaryota</taxon>
        <taxon>Metazoa</taxon>
        <taxon>Chordata</taxon>
        <taxon>Craniata</taxon>
        <taxon>Vertebrata</taxon>
        <taxon>Euteleostomi</taxon>
        <taxon>Archelosauria</taxon>
        <taxon>Archosauria</taxon>
        <taxon>Dinosauria</taxon>
        <taxon>Saurischia</taxon>
        <taxon>Theropoda</taxon>
        <taxon>Coelurosauria</taxon>
        <taxon>Aves</taxon>
        <taxon>Neognathae</taxon>
        <taxon>Neoaves</taxon>
        <taxon>Columbimorphae</taxon>
        <taxon>Columbiformes</taxon>
        <taxon>Columbidae</taxon>
        <taxon>Patagioenas</taxon>
    </lineage>
</organism>
<name>A0A1V4KEF9_PATFA</name>
<proteinExistence type="predicted"/>
<evidence type="ECO:0000256" key="1">
    <source>
        <dbReference type="SAM" id="MobiDB-lite"/>
    </source>
</evidence>
<dbReference type="EMBL" id="LSYS01003385">
    <property type="protein sequence ID" value="OPJ82859.1"/>
    <property type="molecule type" value="Genomic_DNA"/>
</dbReference>
<evidence type="ECO:0000313" key="3">
    <source>
        <dbReference type="Proteomes" id="UP000190648"/>
    </source>
</evidence>
<protein>
    <submittedName>
        <fullName evidence="2">Uncharacterized protein</fullName>
    </submittedName>
</protein>
<gene>
    <name evidence="2" type="ORF">AV530_010338</name>
</gene>